<proteinExistence type="predicted"/>
<keyword evidence="2" id="KW-0472">Membrane</keyword>
<protein>
    <submittedName>
        <fullName evidence="3">Uncharacterized protein</fullName>
    </submittedName>
</protein>
<accession>A0A5A7VKW6</accession>
<sequence length="345" mass="37737">MHLSCQSSFANHHECRRSSQASHMPPVFAIHQSFARAVQLVRISRAYPEPPSSLQPHTSRPPAVHQLQPSTSHHPFSELSNLFVESPSQATNVSFEFTKDQFVLGVPLGSPKTRDIPTGSHIVRVREHANLGGLTLKFTVPRQVKLEIAFLSSNPWSVDSIGGHNQVSGKGFPTTGPRIEAGNVVTRPLVVACVPSGVRNSVRIGTDAGCSPSVETLIMEFGRGRTCTLRKCASFGSTRLIYASFGSTRLICVSFGSTRLICASLGITRLIGVSFGITRLICVFYGTTRLLYRVRVQRGADRREAGRMREGHMDVSGFLIASADAKVEVEVEGSWRMIRSDHDMP</sequence>
<dbReference type="Proteomes" id="UP000321393">
    <property type="component" value="Unassembled WGS sequence"/>
</dbReference>
<evidence type="ECO:0000256" key="2">
    <source>
        <dbReference type="SAM" id="Phobius"/>
    </source>
</evidence>
<evidence type="ECO:0000256" key="1">
    <source>
        <dbReference type="SAM" id="MobiDB-lite"/>
    </source>
</evidence>
<gene>
    <name evidence="3" type="ORF">E6C27_scaffold2484G00560</name>
</gene>
<reference evidence="3 4" key="1">
    <citation type="submission" date="2019-08" db="EMBL/GenBank/DDBJ databases">
        <title>Draft genome sequences of two oriental melons (Cucumis melo L. var makuwa).</title>
        <authorList>
            <person name="Kwon S.-Y."/>
        </authorList>
    </citation>
    <scope>NUCLEOTIDE SEQUENCE [LARGE SCALE GENOMIC DNA]</scope>
    <source>
        <strain evidence="4">cv. SW 3</strain>
        <tissue evidence="3">Leaf</tissue>
    </source>
</reference>
<dbReference type="EMBL" id="SSTE01000188">
    <property type="protein sequence ID" value="KAA0067847.1"/>
    <property type="molecule type" value="Genomic_DNA"/>
</dbReference>
<comment type="caution">
    <text evidence="3">The sequence shown here is derived from an EMBL/GenBank/DDBJ whole genome shotgun (WGS) entry which is preliminary data.</text>
</comment>
<name>A0A5A7VKW6_CUCMM</name>
<feature type="region of interest" description="Disordered" evidence="1">
    <location>
        <begin position="48"/>
        <end position="73"/>
    </location>
</feature>
<organism evidence="3 4">
    <name type="scientific">Cucumis melo var. makuwa</name>
    <name type="common">Oriental melon</name>
    <dbReference type="NCBI Taxonomy" id="1194695"/>
    <lineage>
        <taxon>Eukaryota</taxon>
        <taxon>Viridiplantae</taxon>
        <taxon>Streptophyta</taxon>
        <taxon>Embryophyta</taxon>
        <taxon>Tracheophyta</taxon>
        <taxon>Spermatophyta</taxon>
        <taxon>Magnoliopsida</taxon>
        <taxon>eudicotyledons</taxon>
        <taxon>Gunneridae</taxon>
        <taxon>Pentapetalae</taxon>
        <taxon>rosids</taxon>
        <taxon>fabids</taxon>
        <taxon>Cucurbitales</taxon>
        <taxon>Cucurbitaceae</taxon>
        <taxon>Benincaseae</taxon>
        <taxon>Cucumis</taxon>
    </lineage>
</organism>
<dbReference type="OrthoDB" id="10069699at2759"/>
<evidence type="ECO:0000313" key="3">
    <source>
        <dbReference type="EMBL" id="KAA0067847.1"/>
    </source>
</evidence>
<dbReference type="AlphaFoldDB" id="A0A5A7VKW6"/>
<evidence type="ECO:0000313" key="4">
    <source>
        <dbReference type="Proteomes" id="UP000321393"/>
    </source>
</evidence>
<keyword evidence="2" id="KW-0812">Transmembrane</keyword>
<keyword evidence="2" id="KW-1133">Transmembrane helix</keyword>
<feature type="transmembrane region" description="Helical" evidence="2">
    <location>
        <begin position="270"/>
        <end position="292"/>
    </location>
</feature>